<dbReference type="SUPFAM" id="SSF46785">
    <property type="entry name" value="Winged helix' DNA-binding domain"/>
    <property type="match status" value="1"/>
</dbReference>
<dbReference type="InterPro" id="IPR036388">
    <property type="entry name" value="WH-like_DNA-bd_sf"/>
</dbReference>
<dbReference type="GO" id="GO:0004252">
    <property type="term" value="F:serine-type endopeptidase activity"/>
    <property type="evidence" value="ECO:0007669"/>
    <property type="project" value="InterPro"/>
</dbReference>
<evidence type="ECO:0000313" key="2">
    <source>
        <dbReference type="EMBL" id="TCJ04483.1"/>
    </source>
</evidence>
<sequence>MQKLSKRQEEVLEAISQYIEKNNYPPAYRDLAAMLGLKSPSTVSNLLNSLKKKGYVNWEEGQPRTLHIIITAS</sequence>
<name>A0A4R1AX85_9BACI</name>
<evidence type="ECO:0000313" key="3">
    <source>
        <dbReference type="Proteomes" id="UP000293846"/>
    </source>
</evidence>
<evidence type="ECO:0000259" key="1">
    <source>
        <dbReference type="Pfam" id="PF01726"/>
    </source>
</evidence>
<feature type="domain" description="LexA repressor DNA-binding" evidence="1">
    <location>
        <begin position="1"/>
        <end position="65"/>
    </location>
</feature>
<reference evidence="2 3" key="1">
    <citation type="submission" date="2019-03" db="EMBL/GenBank/DDBJ databases">
        <authorList>
            <person name="Jensen L."/>
            <person name="Storgaard J."/>
            <person name="Sulaj E."/>
            <person name="Schramm A."/>
            <person name="Marshall I.P.G."/>
        </authorList>
    </citation>
    <scope>NUCLEOTIDE SEQUENCE [LARGE SCALE GENOMIC DNA]</scope>
    <source>
        <strain evidence="2 3">2017H2G3</strain>
    </source>
</reference>
<comment type="caution">
    <text evidence="2">The sequence shown here is derived from an EMBL/GenBank/DDBJ whole genome shotgun (WGS) entry which is preliminary data.</text>
</comment>
<organism evidence="2 3">
    <name type="scientific">Cytobacillus praedii</name>
    <dbReference type="NCBI Taxonomy" id="1742358"/>
    <lineage>
        <taxon>Bacteria</taxon>
        <taxon>Bacillati</taxon>
        <taxon>Bacillota</taxon>
        <taxon>Bacilli</taxon>
        <taxon>Bacillales</taxon>
        <taxon>Bacillaceae</taxon>
        <taxon>Cytobacillus</taxon>
    </lineage>
</organism>
<protein>
    <submittedName>
        <fullName evidence="2">Transcriptional regulator</fullName>
    </submittedName>
</protein>
<dbReference type="EMBL" id="SJTH01000009">
    <property type="protein sequence ID" value="TCJ04483.1"/>
    <property type="molecule type" value="Genomic_DNA"/>
</dbReference>
<dbReference type="InterPro" id="IPR036390">
    <property type="entry name" value="WH_DNA-bd_sf"/>
</dbReference>
<dbReference type="OrthoDB" id="1956263at2"/>
<dbReference type="RefSeq" id="WP_131236811.1">
    <property type="nucleotide sequence ID" value="NZ_SJTH01000009.1"/>
</dbReference>
<proteinExistence type="predicted"/>
<dbReference type="InterPro" id="IPR006199">
    <property type="entry name" value="LexA_DNA-bd_dom"/>
</dbReference>
<gene>
    <name evidence="2" type="ORF">E0Y62_10325</name>
</gene>
<dbReference type="Gene3D" id="1.10.10.10">
    <property type="entry name" value="Winged helix-like DNA-binding domain superfamily/Winged helix DNA-binding domain"/>
    <property type="match status" value="1"/>
</dbReference>
<dbReference type="AlphaFoldDB" id="A0A4R1AX85"/>
<dbReference type="Pfam" id="PF01726">
    <property type="entry name" value="LexA_DNA_bind"/>
    <property type="match status" value="1"/>
</dbReference>
<dbReference type="Proteomes" id="UP000293846">
    <property type="component" value="Unassembled WGS sequence"/>
</dbReference>
<keyword evidence="3" id="KW-1185">Reference proteome</keyword>
<dbReference type="GO" id="GO:0006508">
    <property type="term" value="P:proteolysis"/>
    <property type="evidence" value="ECO:0007669"/>
    <property type="project" value="InterPro"/>
</dbReference>
<accession>A0A4R1AX85</accession>